<evidence type="ECO:0000256" key="1">
    <source>
        <dbReference type="SAM" id="MobiDB-lite"/>
    </source>
</evidence>
<keyword evidence="3" id="KW-1185">Reference proteome</keyword>
<reference evidence="3" key="1">
    <citation type="journal article" date="2018" name="Nat. Microbiol.">
        <title>Leveraging single-cell genomics to expand the fungal tree of life.</title>
        <authorList>
            <person name="Ahrendt S.R."/>
            <person name="Quandt C.A."/>
            <person name="Ciobanu D."/>
            <person name="Clum A."/>
            <person name="Salamov A."/>
            <person name="Andreopoulos B."/>
            <person name="Cheng J.F."/>
            <person name="Woyke T."/>
            <person name="Pelin A."/>
            <person name="Henrissat B."/>
            <person name="Reynolds N.K."/>
            <person name="Benny G.L."/>
            <person name="Smith M.E."/>
            <person name="James T.Y."/>
            <person name="Grigoriev I.V."/>
        </authorList>
    </citation>
    <scope>NUCLEOTIDE SEQUENCE [LARGE SCALE GENOMIC DNA]</scope>
</reference>
<dbReference type="AlphaFoldDB" id="A0A4P9W9I1"/>
<gene>
    <name evidence="2" type="ORF">BDK51DRAFT_30556</name>
</gene>
<accession>A0A4P9W9I1</accession>
<organism evidence="2 3">
    <name type="scientific">Blyttiomyces helicus</name>
    <dbReference type="NCBI Taxonomy" id="388810"/>
    <lineage>
        <taxon>Eukaryota</taxon>
        <taxon>Fungi</taxon>
        <taxon>Fungi incertae sedis</taxon>
        <taxon>Chytridiomycota</taxon>
        <taxon>Chytridiomycota incertae sedis</taxon>
        <taxon>Chytridiomycetes</taxon>
        <taxon>Chytridiomycetes incertae sedis</taxon>
        <taxon>Blyttiomyces</taxon>
    </lineage>
</organism>
<dbReference type="EMBL" id="KZ997163">
    <property type="protein sequence ID" value="RKO87778.1"/>
    <property type="molecule type" value="Genomic_DNA"/>
</dbReference>
<dbReference type="OrthoDB" id="202840at2759"/>
<protein>
    <submittedName>
        <fullName evidence="2">Uncharacterized protein</fullName>
    </submittedName>
</protein>
<feature type="compositionally biased region" description="Basic and acidic residues" evidence="1">
    <location>
        <begin position="14"/>
        <end position="36"/>
    </location>
</feature>
<dbReference type="Proteomes" id="UP000269721">
    <property type="component" value="Unassembled WGS sequence"/>
</dbReference>
<dbReference type="Gene3D" id="1.20.1050.10">
    <property type="match status" value="1"/>
</dbReference>
<feature type="region of interest" description="Disordered" evidence="1">
    <location>
        <begin position="13"/>
        <end position="36"/>
    </location>
</feature>
<evidence type="ECO:0000313" key="3">
    <source>
        <dbReference type="Proteomes" id="UP000269721"/>
    </source>
</evidence>
<proteinExistence type="predicted"/>
<sequence>MCLRKLDFLQTPAGRREQGANRSPLEGRELSPEDVARNPNAAVLVFSVDDSTTLTHSTAKMEYLEGVDTSTRVPPKDPISRAHNLAIIGQIPCDVHPTNNLRVLKCAGNIRRENWATSSTLG</sequence>
<evidence type="ECO:0000313" key="2">
    <source>
        <dbReference type="EMBL" id="RKO87778.1"/>
    </source>
</evidence>
<name>A0A4P9W9I1_9FUNG</name>